<dbReference type="EMBL" id="UINC01113348">
    <property type="protein sequence ID" value="SVC82890.1"/>
    <property type="molecule type" value="Genomic_DNA"/>
</dbReference>
<dbReference type="InterPro" id="IPR050155">
    <property type="entry name" value="HAD-like_hydrolase_sf"/>
</dbReference>
<protein>
    <recommendedName>
        <fullName evidence="2">HAD family hydrolase</fullName>
    </recommendedName>
</protein>
<gene>
    <name evidence="1" type="ORF">METZ01_LOCUS335744</name>
</gene>
<evidence type="ECO:0008006" key="2">
    <source>
        <dbReference type="Google" id="ProtNLM"/>
    </source>
</evidence>
<dbReference type="PANTHER" id="PTHR43434">
    <property type="entry name" value="PHOSPHOGLYCOLATE PHOSPHATASE"/>
    <property type="match status" value="1"/>
</dbReference>
<dbReference type="InterPro" id="IPR036412">
    <property type="entry name" value="HAD-like_sf"/>
</dbReference>
<dbReference type="Pfam" id="PF13419">
    <property type="entry name" value="HAD_2"/>
    <property type="match status" value="1"/>
</dbReference>
<sequence>SDSFDEADEVSKKDFKKFLKLLPGVESMISKARDYNIDLNLVSNDITSRSVLALQNLGFLEDFNFVFGQDEVKNPKPSPDLALLILMKGKYKPNEIINIGDHCNDIKMGLNAGIYNNIALLTGLSKKKDFANLKCTILNTLEELSFF</sequence>
<dbReference type="SUPFAM" id="SSF56784">
    <property type="entry name" value="HAD-like"/>
    <property type="match status" value="1"/>
</dbReference>
<dbReference type="InterPro" id="IPR006439">
    <property type="entry name" value="HAD-SF_hydro_IA"/>
</dbReference>
<dbReference type="Gene3D" id="3.40.50.1000">
    <property type="entry name" value="HAD superfamily/HAD-like"/>
    <property type="match status" value="1"/>
</dbReference>
<feature type="non-terminal residue" evidence="1">
    <location>
        <position position="1"/>
    </location>
</feature>
<dbReference type="InterPro" id="IPR023214">
    <property type="entry name" value="HAD_sf"/>
</dbReference>
<proteinExistence type="predicted"/>
<reference evidence="1" key="1">
    <citation type="submission" date="2018-05" db="EMBL/GenBank/DDBJ databases">
        <authorList>
            <person name="Lanie J.A."/>
            <person name="Ng W.-L."/>
            <person name="Kazmierczak K.M."/>
            <person name="Andrzejewski T.M."/>
            <person name="Davidsen T.M."/>
            <person name="Wayne K.J."/>
            <person name="Tettelin H."/>
            <person name="Glass J.I."/>
            <person name="Rusch D."/>
            <person name="Podicherti R."/>
            <person name="Tsui H.-C.T."/>
            <person name="Winkler M.E."/>
        </authorList>
    </citation>
    <scope>NUCLEOTIDE SEQUENCE</scope>
</reference>
<evidence type="ECO:0000313" key="1">
    <source>
        <dbReference type="EMBL" id="SVC82890.1"/>
    </source>
</evidence>
<dbReference type="PANTHER" id="PTHR43434:SF1">
    <property type="entry name" value="PHOSPHOGLYCOLATE PHOSPHATASE"/>
    <property type="match status" value="1"/>
</dbReference>
<dbReference type="GO" id="GO:0006281">
    <property type="term" value="P:DNA repair"/>
    <property type="evidence" value="ECO:0007669"/>
    <property type="project" value="TreeGrafter"/>
</dbReference>
<organism evidence="1">
    <name type="scientific">marine metagenome</name>
    <dbReference type="NCBI Taxonomy" id="408172"/>
    <lineage>
        <taxon>unclassified sequences</taxon>
        <taxon>metagenomes</taxon>
        <taxon>ecological metagenomes</taxon>
    </lineage>
</organism>
<dbReference type="NCBIfam" id="TIGR01549">
    <property type="entry name" value="HAD-SF-IA-v1"/>
    <property type="match status" value="1"/>
</dbReference>
<name>A0A382QD30_9ZZZZ</name>
<dbReference type="CDD" id="cd01427">
    <property type="entry name" value="HAD_like"/>
    <property type="match status" value="1"/>
</dbReference>
<dbReference type="GO" id="GO:0008967">
    <property type="term" value="F:phosphoglycolate phosphatase activity"/>
    <property type="evidence" value="ECO:0007669"/>
    <property type="project" value="TreeGrafter"/>
</dbReference>
<dbReference type="AlphaFoldDB" id="A0A382QD30"/>
<accession>A0A382QD30</accession>
<dbReference type="InterPro" id="IPR041492">
    <property type="entry name" value="HAD_2"/>
</dbReference>